<dbReference type="PANTHER" id="PTHR23043:SF39">
    <property type="entry name" value="DYSFUSION, ISOFORM D"/>
    <property type="match status" value="1"/>
</dbReference>
<evidence type="ECO:0008006" key="8">
    <source>
        <dbReference type="Google" id="ProtNLM"/>
    </source>
</evidence>
<dbReference type="InterPro" id="IPR035965">
    <property type="entry name" value="PAS-like_dom_sf"/>
</dbReference>
<dbReference type="InterPro" id="IPR000014">
    <property type="entry name" value="PAS"/>
</dbReference>
<gene>
    <name evidence="6" type="ORF">WA026_004601</name>
</gene>
<name>A0AAW1VB96_9CUCU</name>
<proteinExistence type="predicted"/>
<keyword evidence="2" id="KW-0805">Transcription regulation</keyword>
<feature type="region of interest" description="Disordered" evidence="5">
    <location>
        <begin position="191"/>
        <end position="222"/>
    </location>
</feature>
<comment type="subcellular location">
    <subcellularLocation>
        <location evidence="1">Nucleus</location>
    </subcellularLocation>
</comment>
<keyword evidence="3" id="KW-0804">Transcription</keyword>
<evidence type="ECO:0000256" key="1">
    <source>
        <dbReference type="ARBA" id="ARBA00004123"/>
    </source>
</evidence>
<accession>A0AAW1VB96</accession>
<dbReference type="GO" id="GO:0000977">
    <property type="term" value="F:RNA polymerase II transcription regulatory region sequence-specific DNA binding"/>
    <property type="evidence" value="ECO:0007669"/>
    <property type="project" value="TreeGrafter"/>
</dbReference>
<dbReference type="GO" id="GO:0005634">
    <property type="term" value="C:nucleus"/>
    <property type="evidence" value="ECO:0007669"/>
    <property type="project" value="UniProtKB-SubCell"/>
</dbReference>
<evidence type="ECO:0000256" key="3">
    <source>
        <dbReference type="ARBA" id="ARBA00023163"/>
    </source>
</evidence>
<evidence type="ECO:0000256" key="4">
    <source>
        <dbReference type="ARBA" id="ARBA00023242"/>
    </source>
</evidence>
<evidence type="ECO:0000256" key="2">
    <source>
        <dbReference type="ARBA" id="ARBA00023015"/>
    </source>
</evidence>
<dbReference type="Gene3D" id="3.30.450.20">
    <property type="entry name" value="PAS domain"/>
    <property type="match status" value="1"/>
</dbReference>
<dbReference type="GO" id="GO:0010557">
    <property type="term" value="P:positive regulation of macromolecule biosynthetic process"/>
    <property type="evidence" value="ECO:0007669"/>
    <property type="project" value="UniProtKB-ARBA"/>
</dbReference>
<keyword evidence="4" id="KW-0539">Nucleus</keyword>
<dbReference type="SUPFAM" id="SSF55785">
    <property type="entry name" value="PYP-like sensor domain (PAS domain)"/>
    <property type="match status" value="1"/>
</dbReference>
<dbReference type="Pfam" id="PF14598">
    <property type="entry name" value="PAS_11"/>
    <property type="match status" value="1"/>
</dbReference>
<dbReference type="EMBL" id="JARQZJ010000122">
    <property type="protein sequence ID" value="KAK9889325.1"/>
    <property type="molecule type" value="Genomic_DNA"/>
</dbReference>
<evidence type="ECO:0000256" key="5">
    <source>
        <dbReference type="SAM" id="MobiDB-lite"/>
    </source>
</evidence>
<comment type="caution">
    <text evidence="6">The sequence shown here is derived from an EMBL/GenBank/DDBJ whole genome shotgun (WGS) entry which is preliminary data.</text>
</comment>
<organism evidence="6 7">
    <name type="scientific">Henosepilachna vigintioctopunctata</name>
    <dbReference type="NCBI Taxonomy" id="420089"/>
    <lineage>
        <taxon>Eukaryota</taxon>
        <taxon>Metazoa</taxon>
        <taxon>Ecdysozoa</taxon>
        <taxon>Arthropoda</taxon>
        <taxon>Hexapoda</taxon>
        <taxon>Insecta</taxon>
        <taxon>Pterygota</taxon>
        <taxon>Neoptera</taxon>
        <taxon>Endopterygota</taxon>
        <taxon>Coleoptera</taxon>
        <taxon>Polyphaga</taxon>
        <taxon>Cucujiformia</taxon>
        <taxon>Coccinelloidea</taxon>
        <taxon>Coccinellidae</taxon>
        <taxon>Epilachninae</taxon>
        <taxon>Epilachnini</taxon>
        <taxon>Henosepilachna</taxon>
    </lineage>
</organism>
<evidence type="ECO:0000313" key="6">
    <source>
        <dbReference type="EMBL" id="KAK9889325.1"/>
    </source>
</evidence>
<reference evidence="6 7" key="1">
    <citation type="submission" date="2023-03" db="EMBL/GenBank/DDBJ databases">
        <title>Genome insight into feeding habits of ladybird beetles.</title>
        <authorList>
            <person name="Li H.-S."/>
            <person name="Huang Y.-H."/>
            <person name="Pang H."/>
        </authorList>
    </citation>
    <scope>NUCLEOTIDE SEQUENCE [LARGE SCALE GENOMIC DNA]</scope>
    <source>
        <strain evidence="6">SYSU_2023b</strain>
        <tissue evidence="6">Whole body</tissue>
    </source>
</reference>
<dbReference type="GO" id="GO:0000981">
    <property type="term" value="F:DNA-binding transcription factor activity, RNA polymerase II-specific"/>
    <property type="evidence" value="ECO:0007669"/>
    <property type="project" value="TreeGrafter"/>
</dbReference>
<dbReference type="FunFam" id="3.30.450.20:FF:000081">
    <property type="entry name" value="Dysfusion, isoform B"/>
    <property type="match status" value="1"/>
</dbReference>
<keyword evidence="7" id="KW-1185">Reference proteome</keyword>
<protein>
    <recommendedName>
        <fullName evidence="8">PAS domain-containing protein</fullName>
    </recommendedName>
</protein>
<feature type="region of interest" description="Disordered" evidence="5">
    <location>
        <begin position="345"/>
        <end position="380"/>
    </location>
</feature>
<dbReference type="CDD" id="cd00130">
    <property type="entry name" value="PAS"/>
    <property type="match status" value="1"/>
</dbReference>
<dbReference type="Proteomes" id="UP001431783">
    <property type="component" value="Unassembled WGS sequence"/>
</dbReference>
<sequence length="380" mass="43588">MPETRECVVQGATNVFTSIHSMDMKFLHIDNNGEFYLGFPRSELQGVSWYRLLHWECTRDAQTKHRLITQSEQERSCILLAQFQRRNGEWIWMHCVLQVKESSENNQQPVIVCTNQVLNEAEAVVMRSNSWLYHYVSVQNKLQYGLAYDVGPPTRLLYYPEHPHPGHEYSTPHDTASYSHLTAMPPTIQPHLSHHSALTPGHQNQHHHHHRRADTEPVDYSYSKRKPKDLQNLELEVGDIDAPNTQRGSSGLLVISQVTERPRTLLKVDPSELMDQWNPSPPWSDTLQKVPDLCHQELSPYIGSTPPTPTATPSNQSGNTFSFDWMPEQFVPSMTTVTTMDEGERPVYWPAEHRLFPLQPPPKRNQPPPGRSTSADRDTP</sequence>
<dbReference type="PANTHER" id="PTHR23043">
    <property type="entry name" value="HYPOXIA-INDUCIBLE FACTOR 1 ALPHA"/>
    <property type="match status" value="1"/>
</dbReference>
<dbReference type="AlphaFoldDB" id="A0AAW1VB96"/>
<feature type="compositionally biased region" description="Pro residues" evidence="5">
    <location>
        <begin position="358"/>
        <end position="370"/>
    </location>
</feature>
<evidence type="ECO:0000313" key="7">
    <source>
        <dbReference type="Proteomes" id="UP001431783"/>
    </source>
</evidence>